<reference evidence="1" key="1">
    <citation type="submission" date="2022-12" db="EMBL/GenBank/DDBJ databases">
        <authorList>
            <person name="Petersen C."/>
        </authorList>
    </citation>
    <scope>NUCLEOTIDE SEQUENCE</scope>
    <source>
        <strain evidence="1">IBT 16125</strain>
    </source>
</reference>
<accession>A0AAD6BT31</accession>
<organism evidence="1 2">
    <name type="scientific">Penicillium daleae</name>
    <dbReference type="NCBI Taxonomy" id="63821"/>
    <lineage>
        <taxon>Eukaryota</taxon>
        <taxon>Fungi</taxon>
        <taxon>Dikarya</taxon>
        <taxon>Ascomycota</taxon>
        <taxon>Pezizomycotina</taxon>
        <taxon>Eurotiomycetes</taxon>
        <taxon>Eurotiomycetidae</taxon>
        <taxon>Eurotiales</taxon>
        <taxon>Aspergillaceae</taxon>
        <taxon>Penicillium</taxon>
    </lineage>
</organism>
<sequence length="149" mass="17371">MDLPPDPRLKVPSYSRDETIAAVMDYYQFLTKMPFLEPSDILYPPPEGWPQITKERLAKKSDEVIELLRHLPYVDSRREVWQIMPDSRPCDYVNKQPKDYKPCTPGDFEFPPWVINLTFGGRYGKSLMFDTTDGMALECYLPLIFSISL</sequence>
<protein>
    <submittedName>
        <fullName evidence="1">Uncharacterized protein</fullName>
    </submittedName>
</protein>
<reference evidence="1" key="2">
    <citation type="journal article" date="2023" name="IMA Fungus">
        <title>Comparative genomic study of the Penicillium genus elucidates a diverse pangenome and 15 lateral gene transfer events.</title>
        <authorList>
            <person name="Petersen C."/>
            <person name="Sorensen T."/>
            <person name="Nielsen M.R."/>
            <person name="Sondergaard T.E."/>
            <person name="Sorensen J.L."/>
            <person name="Fitzpatrick D.A."/>
            <person name="Frisvad J.C."/>
            <person name="Nielsen K.L."/>
        </authorList>
    </citation>
    <scope>NUCLEOTIDE SEQUENCE</scope>
    <source>
        <strain evidence="1">IBT 16125</strain>
    </source>
</reference>
<comment type="caution">
    <text evidence="1">The sequence shown here is derived from an EMBL/GenBank/DDBJ whole genome shotgun (WGS) entry which is preliminary data.</text>
</comment>
<dbReference type="AlphaFoldDB" id="A0AAD6BT31"/>
<dbReference type="EMBL" id="JAPVEA010000009">
    <property type="protein sequence ID" value="KAJ5432622.1"/>
    <property type="molecule type" value="Genomic_DNA"/>
</dbReference>
<dbReference type="Proteomes" id="UP001213681">
    <property type="component" value="Unassembled WGS sequence"/>
</dbReference>
<proteinExistence type="predicted"/>
<evidence type="ECO:0000313" key="1">
    <source>
        <dbReference type="EMBL" id="KAJ5432622.1"/>
    </source>
</evidence>
<dbReference type="GeneID" id="81605403"/>
<name>A0AAD6BT31_9EURO</name>
<gene>
    <name evidence="1" type="ORF">N7458_011778</name>
</gene>
<evidence type="ECO:0000313" key="2">
    <source>
        <dbReference type="Proteomes" id="UP001213681"/>
    </source>
</evidence>
<keyword evidence="2" id="KW-1185">Reference proteome</keyword>
<dbReference type="RefSeq" id="XP_056759914.1">
    <property type="nucleotide sequence ID" value="XM_056915160.1"/>
</dbReference>